<protein>
    <submittedName>
        <fullName evidence="2">Uncharacterized protein</fullName>
    </submittedName>
</protein>
<evidence type="ECO:0000313" key="2">
    <source>
        <dbReference type="EMBL" id="ESW28938.1"/>
    </source>
</evidence>
<evidence type="ECO:0000313" key="3">
    <source>
        <dbReference type="Proteomes" id="UP000000226"/>
    </source>
</evidence>
<keyword evidence="3" id="KW-1185">Reference proteome</keyword>
<dbReference type="PANTHER" id="PTHR33622">
    <property type="entry name" value="OS03G0724500 PROTEIN"/>
    <property type="match status" value="1"/>
</dbReference>
<dbReference type="OrthoDB" id="631057at2759"/>
<sequence>MDSNNMLTHEQQQPVKSASRVFSFCQRKKSGNGSFVSNLRNHFHDFIHASADEHKTCLRNTIQKILDASIFFGKNGHSTNEGDSVPLQSSTKN</sequence>
<name>V7CHV1_PHAVU</name>
<dbReference type="STRING" id="3885.V7CHV1"/>
<dbReference type="AlphaFoldDB" id="V7CHV1"/>
<dbReference type="Proteomes" id="UP000000226">
    <property type="component" value="Chromosome 2"/>
</dbReference>
<dbReference type="EMBL" id="CM002289">
    <property type="protein sequence ID" value="ESW28938.1"/>
    <property type="molecule type" value="Genomic_DNA"/>
</dbReference>
<dbReference type="OMA" id="ADEHKTC"/>
<proteinExistence type="predicted"/>
<organism evidence="2 3">
    <name type="scientific">Phaseolus vulgaris</name>
    <name type="common">Kidney bean</name>
    <name type="synonym">French bean</name>
    <dbReference type="NCBI Taxonomy" id="3885"/>
    <lineage>
        <taxon>Eukaryota</taxon>
        <taxon>Viridiplantae</taxon>
        <taxon>Streptophyta</taxon>
        <taxon>Embryophyta</taxon>
        <taxon>Tracheophyta</taxon>
        <taxon>Spermatophyta</taxon>
        <taxon>Magnoliopsida</taxon>
        <taxon>eudicotyledons</taxon>
        <taxon>Gunneridae</taxon>
        <taxon>Pentapetalae</taxon>
        <taxon>rosids</taxon>
        <taxon>fabids</taxon>
        <taxon>Fabales</taxon>
        <taxon>Fabaceae</taxon>
        <taxon>Papilionoideae</taxon>
        <taxon>50 kb inversion clade</taxon>
        <taxon>NPAAA clade</taxon>
        <taxon>indigoferoid/millettioid clade</taxon>
        <taxon>Phaseoleae</taxon>
        <taxon>Phaseolus</taxon>
    </lineage>
</organism>
<dbReference type="PANTHER" id="PTHR33622:SF15">
    <property type="match status" value="1"/>
</dbReference>
<accession>V7CHV1</accession>
<gene>
    <name evidence="2" type="ORF">PHAVU_002G030500g</name>
</gene>
<feature type="region of interest" description="Disordered" evidence="1">
    <location>
        <begin position="74"/>
        <end position="93"/>
    </location>
</feature>
<dbReference type="Gramene" id="ESW28938">
    <property type="protein sequence ID" value="ESW28938"/>
    <property type="gene ID" value="PHAVU_002G030500g"/>
</dbReference>
<reference evidence="3" key="1">
    <citation type="journal article" date="2014" name="Nat. Genet.">
        <title>A reference genome for common bean and genome-wide analysis of dual domestications.</title>
        <authorList>
            <person name="Schmutz J."/>
            <person name="McClean P.E."/>
            <person name="Mamidi S."/>
            <person name="Wu G.A."/>
            <person name="Cannon S.B."/>
            <person name="Grimwood J."/>
            <person name="Jenkins J."/>
            <person name="Shu S."/>
            <person name="Song Q."/>
            <person name="Chavarro C."/>
            <person name="Torres-Torres M."/>
            <person name="Geffroy V."/>
            <person name="Moghaddam S.M."/>
            <person name="Gao D."/>
            <person name="Abernathy B."/>
            <person name="Barry K."/>
            <person name="Blair M."/>
            <person name="Brick M.A."/>
            <person name="Chovatia M."/>
            <person name="Gepts P."/>
            <person name="Goodstein D.M."/>
            <person name="Gonzales M."/>
            <person name="Hellsten U."/>
            <person name="Hyten D.L."/>
            <person name="Jia G."/>
            <person name="Kelly J.D."/>
            <person name="Kudrna D."/>
            <person name="Lee R."/>
            <person name="Richard M.M."/>
            <person name="Miklas P.N."/>
            <person name="Osorno J.M."/>
            <person name="Rodrigues J."/>
            <person name="Thareau V."/>
            <person name="Urrea C.A."/>
            <person name="Wang M."/>
            <person name="Yu Y."/>
            <person name="Zhang M."/>
            <person name="Wing R.A."/>
            <person name="Cregan P.B."/>
            <person name="Rokhsar D.S."/>
            <person name="Jackson S.A."/>
        </authorList>
    </citation>
    <scope>NUCLEOTIDE SEQUENCE [LARGE SCALE GENOMIC DNA]</scope>
    <source>
        <strain evidence="3">cv. G19833</strain>
    </source>
</reference>
<feature type="compositionally biased region" description="Polar residues" evidence="1">
    <location>
        <begin position="76"/>
        <end position="93"/>
    </location>
</feature>
<dbReference type="PhylomeDB" id="V7CHV1"/>
<evidence type="ECO:0000256" key="1">
    <source>
        <dbReference type="SAM" id="MobiDB-lite"/>
    </source>
</evidence>